<evidence type="ECO:0000313" key="16">
    <source>
        <dbReference type="Proteomes" id="UP000237846"/>
    </source>
</evidence>
<name>A0A2T0QAC7_9ACTN</name>
<dbReference type="GO" id="GO:0016567">
    <property type="term" value="P:protein ubiquitination"/>
    <property type="evidence" value="ECO:0007669"/>
    <property type="project" value="InterPro"/>
</dbReference>
<evidence type="ECO:0000313" key="15">
    <source>
        <dbReference type="EMBL" id="PRY00770.1"/>
    </source>
</evidence>
<proteinExistence type="predicted"/>
<dbReference type="GO" id="GO:0008270">
    <property type="term" value="F:zinc ion binding"/>
    <property type="evidence" value="ECO:0007669"/>
    <property type="project" value="UniProtKB-KW"/>
</dbReference>
<dbReference type="EMBL" id="PVZC01000002">
    <property type="protein sequence ID" value="PRY00770.1"/>
    <property type="molecule type" value="Genomic_DNA"/>
</dbReference>
<evidence type="ECO:0000256" key="7">
    <source>
        <dbReference type="ARBA" id="ARBA00022771"/>
    </source>
</evidence>
<organism evidence="15 16">
    <name type="scientific">Allonocardiopsis opalescens</name>
    <dbReference type="NCBI Taxonomy" id="1144618"/>
    <lineage>
        <taxon>Bacteria</taxon>
        <taxon>Bacillati</taxon>
        <taxon>Actinomycetota</taxon>
        <taxon>Actinomycetes</taxon>
        <taxon>Streptosporangiales</taxon>
        <taxon>Allonocardiopsis</taxon>
    </lineage>
</organism>
<evidence type="ECO:0000256" key="9">
    <source>
        <dbReference type="ARBA" id="ARBA00022833"/>
    </source>
</evidence>
<keyword evidence="9" id="KW-0862">Zinc</keyword>
<dbReference type="InterPro" id="IPR022170">
    <property type="entry name" value="MUL1-like"/>
</dbReference>
<evidence type="ECO:0000256" key="1">
    <source>
        <dbReference type="ARBA" id="ARBA00000900"/>
    </source>
</evidence>
<evidence type="ECO:0000256" key="12">
    <source>
        <dbReference type="SAM" id="MobiDB-lite"/>
    </source>
</evidence>
<dbReference type="RefSeq" id="WP_170140923.1">
    <property type="nucleotide sequence ID" value="NZ_PVZC01000002.1"/>
</dbReference>
<dbReference type="Proteomes" id="UP000237846">
    <property type="component" value="Unassembled WGS sequence"/>
</dbReference>
<dbReference type="Pfam" id="PF12483">
    <property type="entry name" value="GIDE"/>
    <property type="match status" value="1"/>
</dbReference>
<feature type="transmembrane region" description="Helical" evidence="13">
    <location>
        <begin position="229"/>
        <end position="250"/>
    </location>
</feature>
<keyword evidence="11 13" id="KW-0472">Membrane</keyword>
<dbReference type="GO" id="GO:0016874">
    <property type="term" value="F:ligase activity"/>
    <property type="evidence" value="ECO:0007669"/>
    <property type="project" value="UniProtKB-KW"/>
</dbReference>
<keyword evidence="15" id="KW-0436">Ligase</keyword>
<evidence type="ECO:0000256" key="8">
    <source>
        <dbReference type="ARBA" id="ARBA00022786"/>
    </source>
</evidence>
<feature type="transmembrane region" description="Helical" evidence="13">
    <location>
        <begin position="6"/>
        <end position="24"/>
    </location>
</feature>
<comment type="caution">
    <text evidence="15">The sequence shown here is derived from an EMBL/GenBank/DDBJ whole genome shotgun (WGS) entry which is preliminary data.</text>
</comment>
<keyword evidence="8" id="KW-0833">Ubl conjugation pathway</keyword>
<keyword evidence="10 13" id="KW-1133">Transmembrane helix</keyword>
<gene>
    <name evidence="15" type="ORF">CLV72_102402</name>
</gene>
<evidence type="ECO:0000256" key="10">
    <source>
        <dbReference type="ARBA" id="ARBA00022989"/>
    </source>
</evidence>
<keyword evidence="5 13" id="KW-0812">Transmembrane</keyword>
<evidence type="ECO:0000256" key="13">
    <source>
        <dbReference type="SAM" id="Phobius"/>
    </source>
</evidence>
<sequence>MQVELIVALGLGVVAAGLAVFGYLSRKKRWRMQDTPTLSVVEMNQALGLRAELHCEAVGVAQPGAGGPVRGPFSGTACVWHRTTVTRHYEKWEYNSQTKRRERRRRQQQVADERSPAPFRLQDDSGLLTLAPAEASVDGAVKSFDRYQEARDGHTVQLGPFSFRAGGGGTLGYTYREWIITPGTRLYALGQVVRQGPELVMAKPEGQEFVVSTRSEAEITKGLHIRERIGFIGAAVAAAGGAVAALLPVFG</sequence>
<protein>
    <recommendedName>
        <fullName evidence="3">RING-type E3 ubiquitin transferase</fullName>
        <ecNumber evidence="3">2.3.2.27</ecNumber>
    </recommendedName>
</protein>
<dbReference type="EC" id="2.3.2.27" evidence="3"/>
<dbReference type="GO" id="GO:0016020">
    <property type="term" value="C:membrane"/>
    <property type="evidence" value="ECO:0007669"/>
    <property type="project" value="UniProtKB-SubCell"/>
</dbReference>
<accession>A0A2T0QAC7</accession>
<feature type="domain" description="E3 Ubiquitin ligase MUL1-like" evidence="14">
    <location>
        <begin position="95"/>
        <end position="243"/>
    </location>
</feature>
<dbReference type="GO" id="GO:0061630">
    <property type="term" value="F:ubiquitin protein ligase activity"/>
    <property type="evidence" value="ECO:0007669"/>
    <property type="project" value="UniProtKB-EC"/>
</dbReference>
<keyword evidence="16" id="KW-1185">Reference proteome</keyword>
<feature type="compositionally biased region" description="Basic residues" evidence="12">
    <location>
        <begin position="98"/>
        <end position="107"/>
    </location>
</feature>
<comment type="subcellular location">
    <subcellularLocation>
        <location evidence="2">Membrane</location>
        <topology evidence="2">Multi-pass membrane protein</topology>
    </subcellularLocation>
</comment>
<evidence type="ECO:0000256" key="5">
    <source>
        <dbReference type="ARBA" id="ARBA00022692"/>
    </source>
</evidence>
<keyword evidence="7" id="KW-0863">Zinc-finger</keyword>
<keyword evidence="6" id="KW-0479">Metal-binding</keyword>
<evidence type="ECO:0000256" key="6">
    <source>
        <dbReference type="ARBA" id="ARBA00022723"/>
    </source>
</evidence>
<reference evidence="15 16" key="1">
    <citation type="submission" date="2018-03" db="EMBL/GenBank/DDBJ databases">
        <title>Genomic Encyclopedia of Archaeal and Bacterial Type Strains, Phase II (KMG-II): from individual species to whole genera.</title>
        <authorList>
            <person name="Goeker M."/>
        </authorList>
    </citation>
    <scope>NUCLEOTIDE SEQUENCE [LARGE SCALE GENOMIC DNA]</scope>
    <source>
        <strain evidence="15 16">DSM 45601</strain>
    </source>
</reference>
<dbReference type="AlphaFoldDB" id="A0A2T0QAC7"/>
<comment type="catalytic activity">
    <reaction evidence="1">
        <text>S-ubiquitinyl-[E2 ubiquitin-conjugating enzyme]-L-cysteine + [acceptor protein]-L-lysine = [E2 ubiquitin-conjugating enzyme]-L-cysteine + N(6)-ubiquitinyl-[acceptor protein]-L-lysine.</text>
        <dbReference type="EC" id="2.3.2.27"/>
    </reaction>
</comment>
<evidence type="ECO:0000256" key="3">
    <source>
        <dbReference type="ARBA" id="ARBA00012483"/>
    </source>
</evidence>
<keyword evidence="4" id="KW-0808">Transferase</keyword>
<evidence type="ECO:0000259" key="14">
    <source>
        <dbReference type="Pfam" id="PF12483"/>
    </source>
</evidence>
<evidence type="ECO:0000256" key="2">
    <source>
        <dbReference type="ARBA" id="ARBA00004141"/>
    </source>
</evidence>
<feature type="region of interest" description="Disordered" evidence="12">
    <location>
        <begin position="94"/>
        <end position="121"/>
    </location>
</feature>
<evidence type="ECO:0000256" key="4">
    <source>
        <dbReference type="ARBA" id="ARBA00022679"/>
    </source>
</evidence>
<evidence type="ECO:0000256" key="11">
    <source>
        <dbReference type="ARBA" id="ARBA00023136"/>
    </source>
</evidence>